<feature type="domain" description="Helicase C-terminal" evidence="7">
    <location>
        <begin position="1317"/>
        <end position="1476"/>
    </location>
</feature>
<dbReference type="InterPro" id="IPR012337">
    <property type="entry name" value="RNaseH-like_sf"/>
</dbReference>
<accession>A0AAU6Q5C0</accession>
<dbReference type="CDD" id="cd17920">
    <property type="entry name" value="DEXHc_RecQ"/>
    <property type="match status" value="1"/>
</dbReference>
<organism evidence="8">
    <name type="scientific">Deinococcus sp. VB142</name>
    <dbReference type="NCBI Taxonomy" id="3112952"/>
    <lineage>
        <taxon>Bacteria</taxon>
        <taxon>Thermotogati</taxon>
        <taxon>Deinococcota</taxon>
        <taxon>Deinococci</taxon>
        <taxon>Deinococcales</taxon>
        <taxon>Deinococcaceae</taxon>
        <taxon>Deinococcus</taxon>
    </lineage>
</organism>
<dbReference type="GO" id="GO:0016818">
    <property type="term" value="F:hydrolase activity, acting on acid anhydrides, in phosphorus-containing anhydrides"/>
    <property type="evidence" value="ECO:0007669"/>
    <property type="project" value="InterPro"/>
</dbReference>
<dbReference type="Pfam" id="PF00929">
    <property type="entry name" value="RNase_T"/>
    <property type="match status" value="1"/>
</dbReference>
<dbReference type="InterPro" id="IPR006555">
    <property type="entry name" value="ATP-dep_Helicase_C"/>
</dbReference>
<dbReference type="Pfam" id="PF00270">
    <property type="entry name" value="DEAD"/>
    <property type="match status" value="2"/>
</dbReference>
<dbReference type="InterPro" id="IPR036388">
    <property type="entry name" value="WH-like_DNA-bd_sf"/>
</dbReference>
<dbReference type="Gene3D" id="3.30.420.10">
    <property type="entry name" value="Ribonuclease H-like superfamily/Ribonuclease H"/>
    <property type="match status" value="1"/>
</dbReference>
<feature type="domain" description="Helicase ATP-binding" evidence="6">
    <location>
        <begin position="301"/>
        <end position="571"/>
    </location>
</feature>
<dbReference type="InterPro" id="IPR004589">
    <property type="entry name" value="DNA_helicase_ATP-dep_RecQ"/>
</dbReference>
<dbReference type="InterPro" id="IPR011545">
    <property type="entry name" value="DEAD/DEAH_box_helicase_dom"/>
</dbReference>
<gene>
    <name evidence="8" type="ORF">WDJ50_06870</name>
</gene>
<dbReference type="PROSITE" id="PS51193">
    <property type="entry name" value="HELICASE_ATP_BIND_2"/>
    <property type="match status" value="1"/>
</dbReference>
<dbReference type="GO" id="GO:0005737">
    <property type="term" value="C:cytoplasm"/>
    <property type="evidence" value="ECO:0007669"/>
    <property type="project" value="TreeGrafter"/>
</dbReference>
<dbReference type="GO" id="GO:0003676">
    <property type="term" value="F:nucleic acid binding"/>
    <property type="evidence" value="ECO:0007669"/>
    <property type="project" value="InterPro"/>
</dbReference>
<keyword evidence="1" id="KW-0547">Nucleotide-binding</keyword>
<evidence type="ECO:0000256" key="3">
    <source>
        <dbReference type="ARBA" id="ARBA00022806"/>
    </source>
</evidence>
<evidence type="ECO:0000313" key="8">
    <source>
        <dbReference type="EMBL" id="WYF45828.1"/>
    </source>
</evidence>
<evidence type="ECO:0000259" key="5">
    <source>
        <dbReference type="PROSITE" id="PS51192"/>
    </source>
</evidence>
<evidence type="ECO:0000256" key="4">
    <source>
        <dbReference type="ARBA" id="ARBA00022840"/>
    </source>
</evidence>
<dbReference type="SUPFAM" id="SSF52540">
    <property type="entry name" value="P-loop containing nucleoside triphosphate hydrolases"/>
    <property type="match status" value="2"/>
</dbReference>
<proteinExistence type="predicted"/>
<dbReference type="SMART" id="SM00487">
    <property type="entry name" value="DEXDc"/>
    <property type="match status" value="2"/>
</dbReference>
<dbReference type="Pfam" id="PF00271">
    <property type="entry name" value="Helicase_C"/>
    <property type="match status" value="1"/>
</dbReference>
<evidence type="ECO:0000256" key="1">
    <source>
        <dbReference type="ARBA" id="ARBA00022741"/>
    </source>
</evidence>
<dbReference type="PROSITE" id="PS51194">
    <property type="entry name" value="HELICASE_CTER"/>
    <property type="match status" value="1"/>
</dbReference>
<dbReference type="InterPro" id="IPR014001">
    <property type="entry name" value="Helicase_ATP-bd"/>
</dbReference>
<dbReference type="Pfam" id="PF13307">
    <property type="entry name" value="Helicase_C_2"/>
    <property type="match status" value="1"/>
</dbReference>
<keyword evidence="3 8" id="KW-0347">Helicase</keyword>
<dbReference type="SMART" id="SM00490">
    <property type="entry name" value="HELICc"/>
    <property type="match status" value="1"/>
</dbReference>
<dbReference type="GO" id="GO:0005524">
    <property type="term" value="F:ATP binding"/>
    <property type="evidence" value="ECO:0007669"/>
    <property type="project" value="UniProtKB-KW"/>
</dbReference>
<dbReference type="InterPro" id="IPR013520">
    <property type="entry name" value="Ribonucl_H"/>
</dbReference>
<dbReference type="SMART" id="SM00491">
    <property type="entry name" value="HELICc2"/>
    <property type="match status" value="1"/>
</dbReference>
<evidence type="ECO:0000259" key="7">
    <source>
        <dbReference type="PROSITE" id="PS51194"/>
    </source>
</evidence>
<keyword evidence="2 8" id="KW-0378">Hydrolase</keyword>
<dbReference type="GO" id="GO:0004527">
    <property type="term" value="F:exonuclease activity"/>
    <property type="evidence" value="ECO:0007669"/>
    <property type="project" value="UniProtKB-ARBA"/>
</dbReference>
<dbReference type="Gene3D" id="1.10.10.10">
    <property type="entry name" value="Winged helix-like DNA-binding domain superfamily/Winged helix DNA-binding domain"/>
    <property type="match status" value="1"/>
</dbReference>
<dbReference type="CDD" id="cd06127">
    <property type="entry name" value="DEDDh"/>
    <property type="match status" value="1"/>
</dbReference>
<dbReference type="PROSITE" id="PS51192">
    <property type="entry name" value="HELICASE_ATP_BIND_1"/>
    <property type="match status" value="1"/>
</dbReference>
<dbReference type="GO" id="GO:0043138">
    <property type="term" value="F:3'-5' DNA helicase activity"/>
    <property type="evidence" value="ECO:0007669"/>
    <property type="project" value="TreeGrafter"/>
</dbReference>
<reference evidence="8" key="1">
    <citation type="submission" date="2024-03" db="EMBL/GenBank/DDBJ databases">
        <title>Deinococcus weizhi sp. nov., isolated from human skin.</title>
        <authorList>
            <person name="Wei Z."/>
            <person name="Tian F."/>
            <person name="Yang C."/>
            <person name="Xin L.T."/>
            <person name="Wen Z.J."/>
            <person name="Lan K.C."/>
            <person name="Yu L."/>
            <person name="Zhe W."/>
            <person name="Dan F.D."/>
            <person name="Jun W."/>
            <person name="Rui Z."/>
            <person name="Yong X.J."/>
            <person name="Ting Y."/>
            <person name="Wei X."/>
            <person name="Xu Z.G."/>
            <person name="Xin Z."/>
            <person name="Dong F.G."/>
            <person name="Ni X.M."/>
            <person name="Zheng M.G."/>
            <person name="Chun Y."/>
            <person name="Qian W.X."/>
        </authorList>
    </citation>
    <scope>NUCLEOTIDE SEQUENCE</scope>
    <source>
        <strain evidence="8">VB142</strain>
    </source>
</reference>
<dbReference type="SMART" id="SM00479">
    <property type="entry name" value="EXOIII"/>
    <property type="match status" value="1"/>
</dbReference>
<dbReference type="PANTHER" id="PTHR13710">
    <property type="entry name" value="DNA HELICASE RECQ FAMILY MEMBER"/>
    <property type="match status" value="1"/>
</dbReference>
<dbReference type="InterPro" id="IPR036397">
    <property type="entry name" value="RNaseH_sf"/>
</dbReference>
<dbReference type="InterPro" id="IPR006554">
    <property type="entry name" value="Helicase-like_DEXD_c2"/>
</dbReference>
<evidence type="ECO:0000259" key="6">
    <source>
        <dbReference type="PROSITE" id="PS51193"/>
    </source>
</evidence>
<dbReference type="EC" id="3.6.4.12" evidence="8"/>
<dbReference type="EMBL" id="CP149782">
    <property type="protein sequence ID" value="WYF45828.1"/>
    <property type="molecule type" value="Genomic_DNA"/>
</dbReference>
<dbReference type="Gene3D" id="3.40.50.300">
    <property type="entry name" value="P-loop containing nucleotide triphosphate hydrolases"/>
    <property type="match status" value="4"/>
</dbReference>
<dbReference type="SUPFAM" id="SSF53098">
    <property type="entry name" value="Ribonuclease H-like"/>
    <property type="match status" value="1"/>
</dbReference>
<dbReference type="InterPro" id="IPR014013">
    <property type="entry name" value="Helic_SF1/SF2_ATP-bd_DinG/Rad3"/>
</dbReference>
<dbReference type="InterPro" id="IPR027417">
    <property type="entry name" value="P-loop_NTPase"/>
</dbReference>
<dbReference type="GO" id="GO:0000724">
    <property type="term" value="P:double-strand break repair via homologous recombination"/>
    <property type="evidence" value="ECO:0007669"/>
    <property type="project" value="TreeGrafter"/>
</dbReference>
<evidence type="ECO:0000256" key="2">
    <source>
        <dbReference type="ARBA" id="ARBA00022801"/>
    </source>
</evidence>
<dbReference type="RefSeq" id="WP_339097154.1">
    <property type="nucleotide sequence ID" value="NZ_CP149782.1"/>
</dbReference>
<dbReference type="NCBIfam" id="TIGR00614">
    <property type="entry name" value="recQ_fam"/>
    <property type="match status" value="1"/>
</dbReference>
<protein>
    <submittedName>
        <fullName evidence="8">RecQ family ATP-dependent DNA helicase</fullName>
        <ecNumber evidence="8">3.6.4.12</ecNumber>
    </submittedName>
</protein>
<feature type="domain" description="Helicase ATP-binding" evidence="5">
    <location>
        <begin position="1118"/>
        <end position="1288"/>
    </location>
</feature>
<name>A0AAU6Q5C0_9DEIO</name>
<dbReference type="PANTHER" id="PTHR13710:SF154">
    <property type="entry name" value="RECQ HELICASE, PUTATIVE (AFU_ORTHOLOGUE AFUA_6G14720)-RELATED"/>
    <property type="match status" value="1"/>
</dbReference>
<sequence length="1762" mass="196042">MSVEEKVVAALRQHGPSTTDELVALGIMRTASALMKVQASSDGRILFQDGRLLLPGQGQEATTPQLDHEFIREYVIFDLETTSVEVEEAQIIELAALRIVNGEVVSGHEFLVRDVVIPREVMRLTGIDAELVQREGIDLKEGMHAFLQWLGNRPLLAHNGQRYDLPVLRRVLESLGLSLGPRLTFDSLLLAPLAFARDAEPPEVYQLESLHALVTGTAHSSAHRAMADCRATLAVVNACIERLRALPEPLRDALALLPVPEFSLVWPREEVDAQTLKARWKLVLSQQAERSHINQAGQRSARHWQDLLPQPRPGQDRMLDEVGRTLSSGGLSVIEAPTGTGKTRGYLLPALLSGQPKQPVVVSTYTRQLQNQVIAEARAIQEAGFDLNVMALKGQSNYLCPDRLLTWVLGKHDGETGLVYMPQGEARVAALLLLHASVGEFEQLPPTPLRFSGDFKRVKQTVATARIRCSEHCDFHRNCAYYPLFQAREQAQVIVINHALLFQTLIQGKDELEGIPLNRVVVDEAHDLSEAAQAALRREFSVQGLRALLNELLEQRPRRLGANALQLGGELVSMLSDYASASASGVRLLGQLRGLVSDSPESPHLLLEPTQEWLSRQSDVPPNVQSAYTTWKRKVVSEQGFLSGAEGQAAEHKAYEVLAAIRRLPPRLDDLRRDVEQWQRHLRTFAMQYGQGSTSFGFTAAVTPALADSSEFRAVREGGQQLLKRLPLLAGYVRDLGQLPALKEEVEILTGRLDAAHEALKGLISRDPGEDVYAVSAGDEDGSLWSVPLWLHGKLGPLWEQLKAGVFTSATLRIPGSEEAQGEGEVADFGLFQHELGLPSARFMTLPPTLPYHLGQVLLTSHLPLTRQPTFAATAGQELSYLAPQLPQRSLHILTSNERQRGVSSAMKDAQVSHLSSVHDGADRVVRELGRQPQGIALGSAGFMQGVDVRDLSVVSLDKVPFPIPDVILSQQRVALGDFEKFWNTIYLPRAVLKFVQAFGRLVRDDRQASGPGAFVLWDKRLPFSHYQGRFLGALPIPPENVQRMHSREELYGTLSALFGTTFEMPPLVSAKGKIMAELRELLQSYPREQWPEILTRGLRELFEIPGADFRPKQLEGILAALDGRDLLTVLPTGSGKSIIFQLPALLSGGYTLVISPLVALMQDQVLRLQQLGLPAAGLWGGLSRGEQLAQIRDAERGDIKILYVAPERVRRSKDLQELLRHSPPDRVVYDEAHCLTEWGHDFRPDYLKVHETLRLWDLRLPTSAFTATATPEVQQQLIQLLDLQDPVHETQPVARPNLHYRIVKTTKGSRDQVLVDLIQGLRRTEEGRSGRIIVYAGSRDGTERVAALLNEVGGMRAEAYHAGLSPAIRAELVELFQDRDIDVMVATNAFGMGVDAPDIRLVVHYDAPLSLEAYVQEAGRAGRDGQPAYAVLLKSGNQRRRATNLIGKTYPSGKNVEHLLERISAATYPTERELADEDVDISQLSTVLHLLQEAGVITADFVPGLYRVFPLFGVQPPDDPQVRELLAESGPVHLTRRYGKDGALALQQRLHEHAREGKLGVNPLAPGLDVVITRWDLKAYEAKCKHLRDLKMKRFDEFERFLNGTTCREYQLHAYFDTQKKPYHRCERCDSCAPELSLPWSGQPQQNLKDIWDPRRELLRMMHYFHHQASGPGQARGRGTLIQLLKGAEGQKRGNEFKMFSVFDRSAPGYRLLKFVDEKDIENAMDLLIREGKITPRTEGGFPVLALTEAGLKEAQKWTRT</sequence>
<keyword evidence="4" id="KW-0067">ATP-binding</keyword>
<dbReference type="SMART" id="SM00488">
    <property type="entry name" value="DEXDc2"/>
    <property type="match status" value="1"/>
</dbReference>
<dbReference type="GO" id="GO:0009378">
    <property type="term" value="F:four-way junction helicase activity"/>
    <property type="evidence" value="ECO:0007669"/>
    <property type="project" value="TreeGrafter"/>
</dbReference>
<dbReference type="InterPro" id="IPR001650">
    <property type="entry name" value="Helicase_C-like"/>
</dbReference>
<dbReference type="GO" id="GO:0005694">
    <property type="term" value="C:chromosome"/>
    <property type="evidence" value="ECO:0007669"/>
    <property type="project" value="TreeGrafter"/>
</dbReference>